<reference evidence="1" key="1">
    <citation type="submission" date="2021-01" db="EMBL/GenBank/DDBJ databases">
        <authorList>
            <consortium name="Genoscope - CEA"/>
            <person name="William W."/>
        </authorList>
    </citation>
    <scope>NUCLEOTIDE SEQUENCE</scope>
</reference>
<name>A0A816RKD6_BRANA</name>
<protein>
    <submittedName>
        <fullName evidence="1">(rape) hypothetical protein</fullName>
    </submittedName>
</protein>
<evidence type="ECO:0000313" key="1">
    <source>
        <dbReference type="EMBL" id="CAF2074472.1"/>
    </source>
</evidence>
<gene>
    <name evidence="1" type="ORF">DARMORV10_C01P32640.1</name>
</gene>
<sequence>MYILLRWRSLPEKQNNLKLRYLTLKIYTLMDATKKEVDKTKRRRSSF</sequence>
<organism evidence="1">
    <name type="scientific">Brassica napus</name>
    <name type="common">Rape</name>
    <dbReference type="NCBI Taxonomy" id="3708"/>
    <lineage>
        <taxon>Eukaryota</taxon>
        <taxon>Viridiplantae</taxon>
        <taxon>Streptophyta</taxon>
        <taxon>Embryophyta</taxon>
        <taxon>Tracheophyta</taxon>
        <taxon>Spermatophyta</taxon>
        <taxon>Magnoliopsida</taxon>
        <taxon>eudicotyledons</taxon>
        <taxon>Gunneridae</taxon>
        <taxon>Pentapetalae</taxon>
        <taxon>rosids</taxon>
        <taxon>malvids</taxon>
        <taxon>Brassicales</taxon>
        <taxon>Brassicaceae</taxon>
        <taxon>Brassiceae</taxon>
        <taxon>Brassica</taxon>
    </lineage>
</organism>
<dbReference type="EMBL" id="HG994365">
    <property type="protein sequence ID" value="CAF2074472.1"/>
    <property type="molecule type" value="Genomic_DNA"/>
</dbReference>
<dbReference type="AlphaFoldDB" id="A0A816RKD6"/>
<proteinExistence type="predicted"/>
<dbReference type="Proteomes" id="UP001295469">
    <property type="component" value="Chromosome C01"/>
</dbReference>
<accession>A0A816RKD6</accession>